<feature type="domain" description="Outer membrane protein beta-barrel" evidence="3">
    <location>
        <begin position="8"/>
        <end position="188"/>
    </location>
</feature>
<reference evidence="5" key="1">
    <citation type="submission" date="2018-03" db="EMBL/GenBank/DDBJ databases">
        <title>Genomic analysis of the strain SH-1 isolated from shrimp intestine.</title>
        <authorList>
            <person name="Kim Y.-S."/>
            <person name="Kim S.-E."/>
            <person name="Kim K.-H."/>
        </authorList>
    </citation>
    <scope>NUCLEOTIDE SEQUENCE [LARGE SCALE GENOMIC DNA]</scope>
    <source>
        <strain evidence="5">SH-1</strain>
    </source>
</reference>
<dbReference type="Pfam" id="PF13505">
    <property type="entry name" value="OMP_b-brl"/>
    <property type="match status" value="1"/>
</dbReference>
<evidence type="ECO:0000256" key="2">
    <source>
        <dbReference type="SAM" id="SignalP"/>
    </source>
</evidence>
<feature type="chain" id="PRO_5015707777" evidence="2">
    <location>
        <begin position="21"/>
        <end position="188"/>
    </location>
</feature>
<keyword evidence="1 2" id="KW-0732">Signal</keyword>
<dbReference type="InterPro" id="IPR036709">
    <property type="entry name" value="Autotransporte_beta_dom_sf"/>
</dbReference>
<dbReference type="SUPFAM" id="SSF103515">
    <property type="entry name" value="Autotransporter"/>
    <property type="match status" value="1"/>
</dbReference>
<sequence>MKKLAAVALLSLAAASPIHAQGTSFWEGGYVGGQIGYTYGDFSLNLGNFDNDSVIGGLTLGYLWAVGSGWYLGPEFQYDFADVTVVDPNTGNTATLDQIGRLKLIAGREVGSGFLYGSIGYAYGNIDGLGGFLDGDGDSYVLGLGYDWQLTDTLSLGGEYQFQSFKNIGTSGGDVDVNSIYIKLAYRF</sequence>
<name>A0A2S0MRT6_9RHOB</name>
<dbReference type="EMBL" id="CP027665">
    <property type="protein sequence ID" value="AVO38461.1"/>
    <property type="molecule type" value="Genomic_DNA"/>
</dbReference>
<gene>
    <name evidence="4" type="ORF">C6Y53_12705</name>
</gene>
<evidence type="ECO:0000313" key="4">
    <source>
        <dbReference type="EMBL" id="AVO38461.1"/>
    </source>
</evidence>
<evidence type="ECO:0000256" key="1">
    <source>
        <dbReference type="ARBA" id="ARBA00022729"/>
    </source>
</evidence>
<dbReference type="Gene3D" id="2.40.128.130">
    <property type="entry name" value="Autotransporter beta-domain"/>
    <property type="match status" value="1"/>
</dbReference>
<proteinExistence type="predicted"/>
<evidence type="ECO:0000313" key="5">
    <source>
        <dbReference type="Proteomes" id="UP000237655"/>
    </source>
</evidence>
<organism evidence="4 5">
    <name type="scientific">Pukyongiella litopenaei</name>
    <dbReference type="NCBI Taxonomy" id="2605946"/>
    <lineage>
        <taxon>Bacteria</taxon>
        <taxon>Pseudomonadati</taxon>
        <taxon>Pseudomonadota</taxon>
        <taxon>Alphaproteobacteria</taxon>
        <taxon>Rhodobacterales</taxon>
        <taxon>Paracoccaceae</taxon>
        <taxon>Pukyongiella</taxon>
    </lineage>
</organism>
<dbReference type="Proteomes" id="UP000237655">
    <property type="component" value="Chromosome"/>
</dbReference>
<feature type="signal peptide" evidence="2">
    <location>
        <begin position="1"/>
        <end position="20"/>
    </location>
</feature>
<dbReference type="InterPro" id="IPR027385">
    <property type="entry name" value="Beta-barrel_OMP"/>
</dbReference>
<accession>A0A2S0MRT6</accession>
<protein>
    <submittedName>
        <fullName evidence="4">Porin family protein</fullName>
    </submittedName>
</protein>
<keyword evidence="5" id="KW-1185">Reference proteome</keyword>
<dbReference type="AlphaFoldDB" id="A0A2S0MRT6"/>
<dbReference type="KEGG" id="thas:C6Y53_12705"/>
<evidence type="ECO:0000259" key="3">
    <source>
        <dbReference type="Pfam" id="PF13505"/>
    </source>
</evidence>
<dbReference type="RefSeq" id="WP_106472774.1">
    <property type="nucleotide sequence ID" value="NZ_CP027665.1"/>
</dbReference>